<dbReference type="InterPro" id="IPR027417">
    <property type="entry name" value="P-loop_NTPase"/>
</dbReference>
<evidence type="ECO:0000313" key="10">
    <source>
        <dbReference type="Proteomes" id="UP001224812"/>
    </source>
</evidence>
<dbReference type="RefSeq" id="WP_090920815.1">
    <property type="nucleotide sequence ID" value="NZ_CP016180.1"/>
</dbReference>
<dbReference type="Proteomes" id="UP000198883">
    <property type="component" value="Unassembled WGS sequence"/>
</dbReference>
<evidence type="ECO:0000313" key="7">
    <source>
        <dbReference type="EMBL" id="MDP8084875.1"/>
    </source>
</evidence>
<dbReference type="PROSITE" id="PS00674">
    <property type="entry name" value="AAA"/>
    <property type="match status" value="1"/>
</dbReference>
<dbReference type="OrthoDB" id="9809379at2"/>
<feature type="domain" description="AAA+ ATPase" evidence="6">
    <location>
        <begin position="82"/>
        <end position="218"/>
    </location>
</feature>
<dbReference type="InterPro" id="IPR003959">
    <property type="entry name" value="ATPase_AAA_core"/>
</dbReference>
<name>A0A1H7VKZ5_9PAST</name>
<dbReference type="SMART" id="SM00382">
    <property type="entry name" value="AAA"/>
    <property type="match status" value="1"/>
</dbReference>
<dbReference type="EMBL" id="FOBN01000005">
    <property type="protein sequence ID" value="SEM09569.1"/>
    <property type="molecule type" value="Genomic_DNA"/>
</dbReference>
<proteinExistence type="inferred from homology"/>
<dbReference type="GO" id="GO:0016887">
    <property type="term" value="F:ATP hydrolysis activity"/>
    <property type="evidence" value="ECO:0007669"/>
    <property type="project" value="InterPro"/>
</dbReference>
<evidence type="ECO:0000256" key="4">
    <source>
        <dbReference type="RuleBase" id="RU003651"/>
    </source>
</evidence>
<reference evidence="8" key="2">
    <citation type="submission" date="2016-10" db="EMBL/GenBank/DDBJ databases">
        <authorList>
            <person name="de Groot N.N."/>
        </authorList>
    </citation>
    <scope>NUCLEOTIDE SEQUENCE [LARGE SCALE GENOMIC DNA]</scope>
    <source>
        <strain evidence="8">DSM 24204</strain>
    </source>
</reference>
<dbReference type="GeneID" id="83544364"/>
<dbReference type="Pfam" id="PF00004">
    <property type="entry name" value="AAA"/>
    <property type="match status" value="1"/>
</dbReference>
<dbReference type="GO" id="GO:0005524">
    <property type="term" value="F:ATP binding"/>
    <property type="evidence" value="ECO:0007669"/>
    <property type="project" value="UniProtKB-KW"/>
</dbReference>
<comment type="similarity">
    <text evidence="4">Belongs to the AAA ATPase family.</text>
</comment>
<keyword evidence="3" id="KW-0175">Coiled coil</keyword>
<dbReference type="AlphaFoldDB" id="A0A1H7VKZ5"/>
<dbReference type="InterPro" id="IPR003960">
    <property type="entry name" value="ATPase_AAA_CS"/>
</dbReference>
<sequence length="339" mass="38407">MKKSEQKYQRSNEVLANKDDFKEEQEMDEVLAQGEKSFLFQKDLKLNFDDVAGLDELKKKANMKIIMPFKKPELFQKYNKKVGGGILMYGAPGCGKTFFAKAIAGECNATFFHVSINEILDMWLGNSEKNIAALFKQAREHKPAIIFIDELDALGGKRESNHASRASVINTFLAELDGFDTDNEGILVIGATNAPWEVDNAFKRTGRFDTMFFVTPPDESSRSKLFELLLKNIPHKDIDYGKLAQETNFYSGADIKGIVDKTTEVVLDEILEIGKERDIVTEDLLGVIATTNSTVLHWFELVENVLDYANETGEYDEVEEFVQFNKPNKPKKKRLMGFL</sequence>
<dbReference type="SUPFAM" id="SSF52540">
    <property type="entry name" value="P-loop containing nucleoside triphosphate hydrolases"/>
    <property type="match status" value="1"/>
</dbReference>
<organism evidence="8 9">
    <name type="scientific">Phocoenobacter skyensis</name>
    <dbReference type="NCBI Taxonomy" id="97481"/>
    <lineage>
        <taxon>Bacteria</taxon>
        <taxon>Pseudomonadati</taxon>
        <taxon>Pseudomonadota</taxon>
        <taxon>Gammaproteobacteria</taxon>
        <taxon>Pasteurellales</taxon>
        <taxon>Pasteurellaceae</taxon>
        <taxon>Phocoenobacter</taxon>
    </lineage>
</organism>
<reference evidence="9" key="1">
    <citation type="submission" date="2016-10" db="EMBL/GenBank/DDBJ databases">
        <authorList>
            <person name="Varghese N."/>
            <person name="Submissions S."/>
        </authorList>
    </citation>
    <scope>NUCLEOTIDE SEQUENCE [LARGE SCALE GENOMIC DNA]</scope>
    <source>
        <strain evidence="9">DSM 24204</strain>
    </source>
</reference>
<feature type="region of interest" description="Disordered" evidence="5">
    <location>
        <begin position="1"/>
        <end position="21"/>
    </location>
</feature>
<gene>
    <name evidence="7" type="ORF">QJT92_02855</name>
    <name evidence="8" type="ORF">SAMN05444853_1052</name>
</gene>
<evidence type="ECO:0000256" key="5">
    <source>
        <dbReference type="SAM" id="MobiDB-lite"/>
    </source>
</evidence>
<keyword evidence="1 4" id="KW-0547">Nucleotide-binding</keyword>
<dbReference type="InterPro" id="IPR050304">
    <property type="entry name" value="MT-severing_AAA_ATPase"/>
</dbReference>
<evidence type="ECO:0000256" key="2">
    <source>
        <dbReference type="ARBA" id="ARBA00022840"/>
    </source>
</evidence>
<evidence type="ECO:0000256" key="1">
    <source>
        <dbReference type="ARBA" id="ARBA00022741"/>
    </source>
</evidence>
<evidence type="ECO:0000256" key="3">
    <source>
        <dbReference type="ARBA" id="ARBA00023054"/>
    </source>
</evidence>
<dbReference type="Gene3D" id="3.40.50.300">
    <property type="entry name" value="P-loop containing nucleotide triphosphate hydrolases"/>
    <property type="match status" value="1"/>
</dbReference>
<reference evidence="7 10" key="3">
    <citation type="journal article" date="2023" name="Front. Microbiol.">
        <title>Phylogeography and host specificity of Pasteurellaceae pathogenic to sea-farmed fish in the north-east Atlantic.</title>
        <authorList>
            <person name="Gulla S."/>
            <person name="Colquhoun D.J."/>
            <person name="Olsen A.B."/>
            <person name="Spilsberg B."/>
            <person name="Lagesen K."/>
            <person name="Aakesson C.P."/>
            <person name="Strom S."/>
            <person name="Manji F."/>
            <person name="Birkbeck T.H."/>
            <person name="Nilsen H.K."/>
        </authorList>
    </citation>
    <scope>NUCLEOTIDE SEQUENCE [LARGE SCALE GENOMIC DNA]</scope>
    <source>
        <strain evidence="7 10">VIO11850</strain>
    </source>
</reference>
<dbReference type="Gene3D" id="1.10.8.60">
    <property type="match status" value="1"/>
</dbReference>
<keyword evidence="2 4" id="KW-0067">ATP-binding</keyword>
<dbReference type="PANTHER" id="PTHR23074">
    <property type="entry name" value="AAA DOMAIN-CONTAINING"/>
    <property type="match status" value="1"/>
</dbReference>
<dbReference type="InterPro" id="IPR003593">
    <property type="entry name" value="AAA+_ATPase"/>
</dbReference>
<keyword evidence="10" id="KW-1185">Reference proteome</keyword>
<evidence type="ECO:0000313" key="8">
    <source>
        <dbReference type="EMBL" id="SEM09569.1"/>
    </source>
</evidence>
<accession>A0A1H7VKZ5</accession>
<dbReference type="STRING" id="97481.SAMN05444853_1052"/>
<protein>
    <submittedName>
        <fullName evidence="7">ATP-binding protein</fullName>
    </submittedName>
    <submittedName>
        <fullName evidence="8">ATPase family associated with various cellular activities (AAA)</fullName>
    </submittedName>
</protein>
<evidence type="ECO:0000259" key="6">
    <source>
        <dbReference type="SMART" id="SM00382"/>
    </source>
</evidence>
<dbReference type="Proteomes" id="UP001224812">
    <property type="component" value="Unassembled WGS sequence"/>
</dbReference>
<dbReference type="PANTHER" id="PTHR23074:SF83">
    <property type="entry name" value="VACUOLAR PROTEIN SORTING-ASSOCIATED PROTEIN 4A"/>
    <property type="match status" value="1"/>
</dbReference>
<dbReference type="FunFam" id="3.40.50.300:FF:001025">
    <property type="entry name" value="ATPase family, AAA domain-containing 2B"/>
    <property type="match status" value="1"/>
</dbReference>
<evidence type="ECO:0000313" key="9">
    <source>
        <dbReference type="Proteomes" id="UP000198883"/>
    </source>
</evidence>
<dbReference type="EMBL" id="JASAVS010000003">
    <property type="protein sequence ID" value="MDP8084875.1"/>
    <property type="molecule type" value="Genomic_DNA"/>
</dbReference>